<feature type="transmembrane region" description="Helical" evidence="5">
    <location>
        <begin position="40"/>
        <end position="60"/>
    </location>
</feature>
<accession>A0A016RVF0</accession>
<evidence type="ECO:0000256" key="3">
    <source>
        <dbReference type="ARBA" id="ARBA00022989"/>
    </source>
</evidence>
<evidence type="ECO:0000313" key="7">
    <source>
        <dbReference type="EMBL" id="EYB82291.1"/>
    </source>
</evidence>
<keyword evidence="8" id="KW-1185">Reference proteome</keyword>
<dbReference type="PANTHER" id="PTHR23360:SF37">
    <property type="entry name" value="G-PROTEIN COUPLED RECEPTORS FAMILY 1 PROFILE DOMAIN-CONTAINING PROTEIN"/>
    <property type="match status" value="1"/>
</dbReference>
<dbReference type="OrthoDB" id="5833188at2759"/>
<dbReference type="Proteomes" id="UP000024635">
    <property type="component" value="Unassembled WGS sequence"/>
</dbReference>
<protein>
    <recommendedName>
        <fullName evidence="6">G-protein coupled receptors family 1 profile domain-containing protein</fullName>
    </recommendedName>
</protein>
<dbReference type="InterPro" id="IPR000276">
    <property type="entry name" value="GPCR_Rhodpsn"/>
</dbReference>
<dbReference type="AlphaFoldDB" id="A0A016RVF0"/>
<gene>
    <name evidence="7" type="primary">Acey_s0363.g3540</name>
    <name evidence="7" type="ORF">Y032_0363g3540</name>
</gene>
<dbReference type="Gene3D" id="1.20.1070.10">
    <property type="entry name" value="Rhodopsin 7-helix transmembrane proteins"/>
    <property type="match status" value="1"/>
</dbReference>
<dbReference type="EMBL" id="JARK01001699">
    <property type="protein sequence ID" value="EYB82291.1"/>
    <property type="molecule type" value="Genomic_DNA"/>
</dbReference>
<keyword evidence="4 5" id="KW-0472">Membrane</keyword>
<dbReference type="InterPro" id="IPR017452">
    <property type="entry name" value="GPCR_Rhodpsn_7TM"/>
</dbReference>
<name>A0A016RVF0_9BILA</name>
<dbReference type="InterPro" id="IPR047130">
    <property type="entry name" value="7TM_GPCR_Srsx_nematod"/>
</dbReference>
<dbReference type="InterPro" id="IPR019424">
    <property type="entry name" value="7TM_GPCR_Srsx"/>
</dbReference>
<feature type="transmembrane region" description="Helical" evidence="5">
    <location>
        <begin position="6"/>
        <end position="28"/>
    </location>
</feature>
<sequence length="186" mass="20853">MRVDEYCVVIEIFVFNIIGLFGNVHLLWSTARKKSLQTKPGILLAINALCHIVCLLSEVINASFLLSRTVVIRRTCFPFIAPYFFAISQQAIMTLAISVDLFIALFIPIWYRVRRTVPYILTMVIICSMYSLSILILGWMAVDDEAINFCNPPLVVEVGQGCFACVGCLPAIVESGLPQLFKDAFH</sequence>
<comment type="caution">
    <text evidence="7">The sequence shown here is derived from an EMBL/GenBank/DDBJ whole genome shotgun (WGS) entry which is preliminary data.</text>
</comment>
<comment type="subcellular location">
    <subcellularLocation>
        <location evidence="1">Membrane</location>
    </subcellularLocation>
</comment>
<organism evidence="7 8">
    <name type="scientific">Ancylostoma ceylanicum</name>
    <dbReference type="NCBI Taxonomy" id="53326"/>
    <lineage>
        <taxon>Eukaryota</taxon>
        <taxon>Metazoa</taxon>
        <taxon>Ecdysozoa</taxon>
        <taxon>Nematoda</taxon>
        <taxon>Chromadorea</taxon>
        <taxon>Rhabditida</taxon>
        <taxon>Rhabditina</taxon>
        <taxon>Rhabditomorpha</taxon>
        <taxon>Strongyloidea</taxon>
        <taxon>Ancylostomatidae</taxon>
        <taxon>Ancylostomatinae</taxon>
        <taxon>Ancylostoma</taxon>
    </lineage>
</organism>
<keyword evidence="3 5" id="KW-1133">Transmembrane helix</keyword>
<reference evidence="8" key="1">
    <citation type="journal article" date="2015" name="Nat. Genet.">
        <title>The genome and transcriptome of the zoonotic hookworm Ancylostoma ceylanicum identify infection-specific gene families.</title>
        <authorList>
            <person name="Schwarz E.M."/>
            <person name="Hu Y."/>
            <person name="Antoshechkin I."/>
            <person name="Miller M.M."/>
            <person name="Sternberg P.W."/>
            <person name="Aroian R.V."/>
        </authorList>
    </citation>
    <scope>NUCLEOTIDE SEQUENCE</scope>
    <source>
        <strain evidence="8">HY135</strain>
    </source>
</reference>
<evidence type="ECO:0000256" key="4">
    <source>
        <dbReference type="ARBA" id="ARBA00023136"/>
    </source>
</evidence>
<evidence type="ECO:0000256" key="5">
    <source>
        <dbReference type="SAM" id="Phobius"/>
    </source>
</evidence>
<evidence type="ECO:0000256" key="1">
    <source>
        <dbReference type="ARBA" id="ARBA00004370"/>
    </source>
</evidence>
<dbReference type="SMART" id="SM01381">
    <property type="entry name" value="7TM_GPCR_Srsx"/>
    <property type="match status" value="1"/>
</dbReference>
<dbReference type="GO" id="GO:0016020">
    <property type="term" value="C:membrane"/>
    <property type="evidence" value="ECO:0007669"/>
    <property type="project" value="UniProtKB-SubCell"/>
</dbReference>
<proteinExistence type="predicted"/>
<dbReference type="Pfam" id="PF10320">
    <property type="entry name" value="7TM_GPCR_Srsx"/>
    <property type="match status" value="1"/>
</dbReference>
<dbReference type="PANTHER" id="PTHR23360">
    <property type="entry name" value="G-PROTEIN COUPLED RECEPTORS FAMILY 1 PROFILE DOMAIN-CONTAINING PROTEIN-RELATED"/>
    <property type="match status" value="1"/>
</dbReference>
<feature type="transmembrane region" description="Helical" evidence="5">
    <location>
        <begin position="119"/>
        <end position="142"/>
    </location>
</feature>
<dbReference type="SUPFAM" id="SSF81321">
    <property type="entry name" value="Family A G protein-coupled receptor-like"/>
    <property type="match status" value="1"/>
</dbReference>
<dbReference type="PROSITE" id="PS50262">
    <property type="entry name" value="G_PROTEIN_RECEP_F1_2"/>
    <property type="match status" value="1"/>
</dbReference>
<evidence type="ECO:0000259" key="6">
    <source>
        <dbReference type="PROSITE" id="PS50262"/>
    </source>
</evidence>
<dbReference type="GO" id="GO:0004930">
    <property type="term" value="F:G protein-coupled receptor activity"/>
    <property type="evidence" value="ECO:0007669"/>
    <property type="project" value="InterPro"/>
</dbReference>
<evidence type="ECO:0000313" key="8">
    <source>
        <dbReference type="Proteomes" id="UP000024635"/>
    </source>
</evidence>
<feature type="transmembrane region" description="Helical" evidence="5">
    <location>
        <begin position="80"/>
        <end position="107"/>
    </location>
</feature>
<evidence type="ECO:0000256" key="2">
    <source>
        <dbReference type="ARBA" id="ARBA00022692"/>
    </source>
</evidence>
<feature type="domain" description="G-protein coupled receptors family 1 profile" evidence="6">
    <location>
        <begin position="22"/>
        <end position="186"/>
    </location>
</feature>
<keyword evidence="2 5" id="KW-0812">Transmembrane</keyword>